<dbReference type="EMBL" id="MK500395">
    <property type="protein sequence ID" value="QBK88680.1"/>
    <property type="molecule type" value="Genomic_DNA"/>
</dbReference>
<accession>A0A481Z098</accession>
<keyword evidence="1" id="KW-0472">Membrane</keyword>
<feature type="transmembrane region" description="Helical" evidence="1">
    <location>
        <begin position="6"/>
        <end position="25"/>
    </location>
</feature>
<evidence type="ECO:0000313" key="2">
    <source>
        <dbReference type="EMBL" id="QBK88680.1"/>
    </source>
</evidence>
<gene>
    <name evidence="2" type="ORF">LCMiAC01_03580</name>
</gene>
<protein>
    <recommendedName>
        <fullName evidence="3">Transmembrane protein</fullName>
    </recommendedName>
</protein>
<reference evidence="2" key="1">
    <citation type="journal article" date="2019" name="MBio">
        <title>Virus Genomes from Deep Sea Sediments Expand the Ocean Megavirome and Support Independent Origins of Viral Gigantism.</title>
        <authorList>
            <person name="Backstrom D."/>
            <person name="Yutin N."/>
            <person name="Jorgensen S.L."/>
            <person name="Dharamshi J."/>
            <person name="Homa F."/>
            <person name="Zaremba-Niedwiedzka K."/>
            <person name="Spang A."/>
            <person name="Wolf Y.I."/>
            <person name="Koonin E.V."/>
            <person name="Ettema T.J."/>
        </authorList>
    </citation>
    <scope>NUCLEOTIDE SEQUENCE</scope>
</reference>
<keyword evidence="1" id="KW-0812">Transmembrane</keyword>
<sequence length="62" mass="7306">MFGVINLVIYGVGFITIAGWIYGFVSDDPKHKKIYEKSKKLKQKLKESKLNKHYHNFLKYLS</sequence>
<organism evidence="2">
    <name type="scientific">Mimivirus LCMiAC01</name>
    <dbReference type="NCBI Taxonomy" id="2506608"/>
    <lineage>
        <taxon>Viruses</taxon>
        <taxon>Varidnaviria</taxon>
        <taxon>Bamfordvirae</taxon>
        <taxon>Nucleocytoviricota</taxon>
        <taxon>Megaviricetes</taxon>
        <taxon>Imitervirales</taxon>
        <taxon>Mimiviridae</taxon>
        <taxon>Klosneuvirinae</taxon>
    </lineage>
</organism>
<proteinExistence type="predicted"/>
<evidence type="ECO:0008006" key="3">
    <source>
        <dbReference type="Google" id="ProtNLM"/>
    </source>
</evidence>
<evidence type="ECO:0000256" key="1">
    <source>
        <dbReference type="SAM" id="Phobius"/>
    </source>
</evidence>
<name>A0A481Z098_9VIRU</name>
<keyword evidence="1" id="KW-1133">Transmembrane helix</keyword>